<evidence type="ECO:0000256" key="2">
    <source>
        <dbReference type="SAM" id="Phobius"/>
    </source>
</evidence>
<dbReference type="RefSeq" id="WP_085442230.1">
    <property type="nucleotide sequence ID" value="NZ_LVJN01000019.1"/>
</dbReference>
<dbReference type="InterPro" id="IPR019251">
    <property type="entry name" value="DUF2231_TM"/>
</dbReference>
<dbReference type="AlphaFoldDB" id="A0A1Y2K4E1"/>
<keyword evidence="2" id="KW-0812">Transmembrane</keyword>
<keyword evidence="2" id="KW-1133">Transmembrane helix</keyword>
<accession>A0A1Y2K4E1</accession>
<feature type="transmembrane region" description="Helical" evidence="2">
    <location>
        <begin position="92"/>
        <end position="109"/>
    </location>
</feature>
<keyword evidence="2" id="KW-0472">Membrane</keyword>
<feature type="compositionally biased region" description="Basic and acidic residues" evidence="1">
    <location>
        <begin position="166"/>
        <end position="186"/>
    </location>
</feature>
<name>A0A1Y2K4E1_9PROT</name>
<feature type="region of interest" description="Disordered" evidence="1">
    <location>
        <begin position="155"/>
        <end position="190"/>
    </location>
</feature>
<evidence type="ECO:0000256" key="1">
    <source>
        <dbReference type="SAM" id="MobiDB-lite"/>
    </source>
</evidence>
<proteinExistence type="predicted"/>
<dbReference type="STRING" id="1434232.MAIT1_03600"/>
<comment type="caution">
    <text evidence="4">The sequence shown here is derived from an EMBL/GenBank/DDBJ whole genome shotgun (WGS) entry which is preliminary data.</text>
</comment>
<feature type="transmembrane region" description="Helical" evidence="2">
    <location>
        <begin position="20"/>
        <end position="41"/>
    </location>
</feature>
<dbReference type="OrthoDB" id="7500556at2"/>
<reference evidence="4 5" key="1">
    <citation type="journal article" date="2016" name="BMC Genomics">
        <title>Combined genomic and structural analyses of a cultured magnetotactic bacterium reveals its niche adaptation to a dynamic environment.</title>
        <authorList>
            <person name="Araujo A.C."/>
            <person name="Morillo V."/>
            <person name="Cypriano J."/>
            <person name="Teixeira L.C."/>
            <person name="Leao P."/>
            <person name="Lyra S."/>
            <person name="Almeida L.G."/>
            <person name="Bazylinski D.A."/>
            <person name="Vasconcellos A.T."/>
            <person name="Abreu F."/>
            <person name="Lins U."/>
        </authorList>
    </citation>
    <scope>NUCLEOTIDE SEQUENCE [LARGE SCALE GENOMIC DNA]</scope>
    <source>
        <strain evidence="4 5">IT-1</strain>
    </source>
</reference>
<gene>
    <name evidence="4" type="ORF">MAIT1_03600</name>
</gene>
<sequence>MEDLLPLVESQGLFVTLHPMVVHFPIAYVATAIFSEAAWLITRKEGFRLTAQWLVFLGAGSALIAAGAGWVAAETLGHDSPGHDLVHDHRDVMLTFTALLTVVALALTAFKGFRRGAGRKWLAPLLVALVGVMGYGADKGGNLVYRHGVGGAAMAGQATQPAHHSHGSDHDHTEAGMPFPHHDDAVHQPLPTNQMETIPQQVETPHTDNHHHQDSHTHE</sequence>
<feature type="transmembrane region" description="Helical" evidence="2">
    <location>
        <begin position="53"/>
        <end position="72"/>
    </location>
</feature>
<protein>
    <recommendedName>
        <fullName evidence="3">DUF2231 domain-containing protein</fullName>
    </recommendedName>
</protein>
<organism evidence="4 5">
    <name type="scientific">Magnetofaba australis IT-1</name>
    <dbReference type="NCBI Taxonomy" id="1434232"/>
    <lineage>
        <taxon>Bacteria</taxon>
        <taxon>Pseudomonadati</taxon>
        <taxon>Pseudomonadota</taxon>
        <taxon>Magnetococcia</taxon>
        <taxon>Magnetococcales</taxon>
        <taxon>Magnetococcaceae</taxon>
        <taxon>Magnetofaba</taxon>
    </lineage>
</organism>
<evidence type="ECO:0000313" key="5">
    <source>
        <dbReference type="Proteomes" id="UP000194003"/>
    </source>
</evidence>
<evidence type="ECO:0000313" key="4">
    <source>
        <dbReference type="EMBL" id="OSM04126.1"/>
    </source>
</evidence>
<evidence type="ECO:0000259" key="3">
    <source>
        <dbReference type="Pfam" id="PF09990"/>
    </source>
</evidence>
<dbReference type="Proteomes" id="UP000194003">
    <property type="component" value="Unassembled WGS sequence"/>
</dbReference>
<dbReference type="EMBL" id="LVJN01000019">
    <property type="protein sequence ID" value="OSM04126.1"/>
    <property type="molecule type" value="Genomic_DNA"/>
</dbReference>
<dbReference type="Pfam" id="PF09990">
    <property type="entry name" value="DUF2231"/>
    <property type="match status" value="1"/>
</dbReference>
<keyword evidence="5" id="KW-1185">Reference proteome</keyword>
<feature type="domain" description="DUF2231" evidence="3">
    <location>
        <begin position="16"/>
        <end position="150"/>
    </location>
</feature>